<reference evidence="1" key="1">
    <citation type="submission" date="2023-04" db="EMBL/GenBank/DDBJ databases">
        <title>Draft Genome sequencing of Naganishia species isolated from polar environments using Oxford Nanopore Technology.</title>
        <authorList>
            <person name="Leo P."/>
            <person name="Venkateswaran K."/>
        </authorList>
    </citation>
    <scope>NUCLEOTIDE SEQUENCE</scope>
    <source>
        <strain evidence="1">MNA-CCFEE 5425</strain>
    </source>
</reference>
<dbReference type="EMBL" id="JASBWU010000017">
    <property type="protein sequence ID" value="KAJ9115109.1"/>
    <property type="molecule type" value="Genomic_DNA"/>
</dbReference>
<name>A0ACC2WVD8_9TREE</name>
<evidence type="ECO:0000313" key="2">
    <source>
        <dbReference type="Proteomes" id="UP001243375"/>
    </source>
</evidence>
<protein>
    <submittedName>
        <fullName evidence="1">Uncharacterized protein</fullName>
    </submittedName>
</protein>
<comment type="caution">
    <text evidence="1">The sequence shown here is derived from an EMBL/GenBank/DDBJ whole genome shotgun (WGS) entry which is preliminary data.</text>
</comment>
<sequence length="231" mass="25411">MQHLNTSQVTRISQQIVISAIRTLLPSTMAMTANATASSSMFRRINQSTASVMRPATGLLSETHIARHQSTTGGALRKQLDQQRREQVDAVAAQGPIFTPFRDVEPSHVLHVQSTRNNVIMSYTDFKTGNKVMRTITGGTDKDFKKSNRSSYEAAHQAALKMFAAIKENTGKAMSTRMVVAFKGMFGQGREAVSAALLGPEGSDIRRLVVRVEDRTPIKIGGTRAKRPRRL</sequence>
<proteinExistence type="predicted"/>
<accession>A0ACC2WVD8</accession>
<keyword evidence="2" id="KW-1185">Reference proteome</keyword>
<gene>
    <name evidence="1" type="ORF">QFC22_005439</name>
</gene>
<dbReference type="Proteomes" id="UP001243375">
    <property type="component" value="Unassembled WGS sequence"/>
</dbReference>
<evidence type="ECO:0000313" key="1">
    <source>
        <dbReference type="EMBL" id="KAJ9115109.1"/>
    </source>
</evidence>
<organism evidence="1 2">
    <name type="scientific">Naganishia vaughanmartiniae</name>
    <dbReference type="NCBI Taxonomy" id="1424756"/>
    <lineage>
        <taxon>Eukaryota</taxon>
        <taxon>Fungi</taxon>
        <taxon>Dikarya</taxon>
        <taxon>Basidiomycota</taxon>
        <taxon>Agaricomycotina</taxon>
        <taxon>Tremellomycetes</taxon>
        <taxon>Filobasidiales</taxon>
        <taxon>Filobasidiaceae</taxon>
        <taxon>Naganishia</taxon>
    </lineage>
</organism>